<feature type="region of interest" description="Disordered" evidence="1">
    <location>
        <begin position="1"/>
        <end position="131"/>
    </location>
</feature>
<accession>A0AAV7M764</accession>
<evidence type="ECO:0000313" key="3">
    <source>
        <dbReference type="Proteomes" id="UP001066276"/>
    </source>
</evidence>
<proteinExistence type="predicted"/>
<feature type="compositionally biased region" description="Basic and acidic residues" evidence="1">
    <location>
        <begin position="76"/>
        <end position="91"/>
    </location>
</feature>
<dbReference type="AlphaFoldDB" id="A0AAV7M764"/>
<dbReference type="Proteomes" id="UP001066276">
    <property type="component" value="Chromosome 10"/>
</dbReference>
<name>A0AAV7M764_PLEWA</name>
<dbReference type="EMBL" id="JANPWB010000014">
    <property type="protein sequence ID" value="KAJ1095945.1"/>
    <property type="molecule type" value="Genomic_DNA"/>
</dbReference>
<comment type="caution">
    <text evidence="2">The sequence shown here is derived from an EMBL/GenBank/DDBJ whole genome shotgun (WGS) entry which is preliminary data.</text>
</comment>
<organism evidence="2 3">
    <name type="scientific">Pleurodeles waltl</name>
    <name type="common">Iberian ribbed newt</name>
    <dbReference type="NCBI Taxonomy" id="8319"/>
    <lineage>
        <taxon>Eukaryota</taxon>
        <taxon>Metazoa</taxon>
        <taxon>Chordata</taxon>
        <taxon>Craniata</taxon>
        <taxon>Vertebrata</taxon>
        <taxon>Euteleostomi</taxon>
        <taxon>Amphibia</taxon>
        <taxon>Batrachia</taxon>
        <taxon>Caudata</taxon>
        <taxon>Salamandroidea</taxon>
        <taxon>Salamandridae</taxon>
        <taxon>Pleurodelinae</taxon>
        <taxon>Pleurodeles</taxon>
    </lineage>
</organism>
<sequence length="131" mass="13661">MVHEAGSGAQRSPVCAEPAVRKARSGAGVRGSRGEGNPGLERRKGAAEGNQGLEREKPGPGAKDGSRGGKPGPGAKETRAWSEGRDLRMEISEPEQVGATPRSRGGDRGFWEEEGPRLRAHGRAVSGVIAE</sequence>
<feature type="compositionally biased region" description="Gly residues" evidence="1">
    <location>
        <begin position="28"/>
        <end position="37"/>
    </location>
</feature>
<evidence type="ECO:0000313" key="2">
    <source>
        <dbReference type="EMBL" id="KAJ1095945.1"/>
    </source>
</evidence>
<feature type="compositionally biased region" description="Basic and acidic residues" evidence="1">
    <location>
        <begin position="104"/>
        <end position="117"/>
    </location>
</feature>
<keyword evidence="3" id="KW-1185">Reference proteome</keyword>
<gene>
    <name evidence="2" type="ORF">NDU88_001095</name>
</gene>
<evidence type="ECO:0000256" key="1">
    <source>
        <dbReference type="SAM" id="MobiDB-lite"/>
    </source>
</evidence>
<reference evidence="2" key="1">
    <citation type="journal article" date="2022" name="bioRxiv">
        <title>Sequencing and chromosome-scale assembly of the giantPleurodeles waltlgenome.</title>
        <authorList>
            <person name="Brown T."/>
            <person name="Elewa A."/>
            <person name="Iarovenko S."/>
            <person name="Subramanian E."/>
            <person name="Araus A.J."/>
            <person name="Petzold A."/>
            <person name="Susuki M."/>
            <person name="Suzuki K.-i.T."/>
            <person name="Hayashi T."/>
            <person name="Toyoda A."/>
            <person name="Oliveira C."/>
            <person name="Osipova E."/>
            <person name="Leigh N.D."/>
            <person name="Simon A."/>
            <person name="Yun M.H."/>
        </authorList>
    </citation>
    <scope>NUCLEOTIDE SEQUENCE</scope>
    <source>
        <strain evidence="2">20211129_DDA</strain>
        <tissue evidence="2">Liver</tissue>
    </source>
</reference>
<protein>
    <submittedName>
        <fullName evidence="2">Uncharacterized protein</fullName>
    </submittedName>
</protein>